<evidence type="ECO:0000313" key="3">
    <source>
        <dbReference type="Proteomes" id="UP000308768"/>
    </source>
</evidence>
<proteinExistence type="predicted"/>
<reference evidence="2 3" key="1">
    <citation type="submission" date="2017-03" db="EMBL/GenBank/DDBJ databases">
        <title>Genomes of endolithic fungi from Antarctica.</title>
        <authorList>
            <person name="Coleine C."/>
            <person name="Masonjones S."/>
            <person name="Stajich J.E."/>
        </authorList>
    </citation>
    <scope>NUCLEOTIDE SEQUENCE [LARGE SCALE GENOMIC DNA]</scope>
    <source>
        <strain evidence="2 3">CCFEE 5187</strain>
    </source>
</reference>
<name>A0A4U0WQU6_9PEZI</name>
<feature type="transmembrane region" description="Helical" evidence="1">
    <location>
        <begin position="224"/>
        <end position="246"/>
    </location>
</feature>
<feature type="transmembrane region" description="Helical" evidence="1">
    <location>
        <begin position="69"/>
        <end position="91"/>
    </location>
</feature>
<dbReference type="PANTHER" id="PTHR42069:SF1">
    <property type="entry name" value="MARVEL DOMAIN-CONTAINING PROTEIN"/>
    <property type="match status" value="1"/>
</dbReference>
<keyword evidence="3" id="KW-1185">Reference proteome</keyword>
<dbReference type="STRING" id="331657.A0A4U0WQU6"/>
<dbReference type="Proteomes" id="UP000308768">
    <property type="component" value="Unassembled WGS sequence"/>
</dbReference>
<evidence type="ECO:0008006" key="4">
    <source>
        <dbReference type="Google" id="ProtNLM"/>
    </source>
</evidence>
<keyword evidence="1" id="KW-1133">Transmembrane helix</keyword>
<dbReference type="OrthoDB" id="5371583at2759"/>
<keyword evidence="1" id="KW-0812">Transmembrane</keyword>
<comment type="caution">
    <text evidence="2">The sequence shown here is derived from an EMBL/GenBank/DDBJ whole genome shotgun (WGS) entry which is preliminary data.</text>
</comment>
<organism evidence="2 3">
    <name type="scientific">Cryomyces minteri</name>
    <dbReference type="NCBI Taxonomy" id="331657"/>
    <lineage>
        <taxon>Eukaryota</taxon>
        <taxon>Fungi</taxon>
        <taxon>Dikarya</taxon>
        <taxon>Ascomycota</taxon>
        <taxon>Pezizomycotina</taxon>
        <taxon>Dothideomycetes</taxon>
        <taxon>Dothideomycetes incertae sedis</taxon>
        <taxon>Cryomyces</taxon>
    </lineage>
</organism>
<accession>A0A4U0WQU6</accession>
<dbReference type="PANTHER" id="PTHR42069">
    <property type="entry name" value="HYPHAL ANASTAMOSIS-8 PROTEIN"/>
    <property type="match status" value="1"/>
</dbReference>
<sequence length="270" mass="29663">MVAPSYYDPGAGGTPSALKPMLLADSVSINSSLSGAKYDQVLHDDSSDQLYGLQKRDERLKQRIRILKLISRIIAAVMSAVTFVPMTMTLVKYLQTKDTYHSVGGASRTAWADNTTTWPTYMYFGVAAASLLLNSAVVFAYLRGVQQANRANSVAGYFGMAAIAAHLVTWAVAAGLFRYAKQPHGGQFRDLWGWTCSAAADQIQQAFVKEIQFGVYCSLQSVSWYSGLVNAGTAILTGSIYFFSLLRLRSKRRIQRLSAVRMDSREALRA</sequence>
<dbReference type="EMBL" id="NAJN01001096">
    <property type="protein sequence ID" value="TKA65792.1"/>
    <property type="molecule type" value="Genomic_DNA"/>
</dbReference>
<protein>
    <recommendedName>
        <fullName evidence="4">MARVEL domain-containing protein</fullName>
    </recommendedName>
</protein>
<dbReference type="AlphaFoldDB" id="A0A4U0WQU6"/>
<feature type="transmembrane region" description="Helical" evidence="1">
    <location>
        <begin position="154"/>
        <end position="177"/>
    </location>
</feature>
<evidence type="ECO:0000313" key="2">
    <source>
        <dbReference type="EMBL" id="TKA65792.1"/>
    </source>
</evidence>
<evidence type="ECO:0000256" key="1">
    <source>
        <dbReference type="SAM" id="Phobius"/>
    </source>
</evidence>
<keyword evidence="1" id="KW-0472">Membrane</keyword>
<feature type="transmembrane region" description="Helical" evidence="1">
    <location>
        <begin position="121"/>
        <end position="142"/>
    </location>
</feature>
<gene>
    <name evidence="2" type="ORF">B0A49_07099</name>
</gene>